<comment type="similarity">
    <text evidence="1">Belongs to the bacterial solute-binding protein 8 family.</text>
</comment>
<evidence type="ECO:0000259" key="3">
    <source>
        <dbReference type="PROSITE" id="PS50983"/>
    </source>
</evidence>
<organism evidence="4 5">
    <name type="scientific">Amycolatopsis minnesotensis</name>
    <dbReference type="NCBI Taxonomy" id="337894"/>
    <lineage>
        <taxon>Bacteria</taxon>
        <taxon>Bacillati</taxon>
        <taxon>Actinomycetota</taxon>
        <taxon>Actinomycetes</taxon>
        <taxon>Pseudonocardiales</taxon>
        <taxon>Pseudonocardiaceae</taxon>
        <taxon>Amycolatopsis</taxon>
    </lineage>
</organism>
<dbReference type="InterPro" id="IPR050902">
    <property type="entry name" value="ABC_Transporter_SBP"/>
</dbReference>
<evidence type="ECO:0000313" key="5">
    <source>
        <dbReference type="Proteomes" id="UP001501116"/>
    </source>
</evidence>
<comment type="caution">
    <text evidence="4">The sequence shown here is derived from an EMBL/GenBank/DDBJ whole genome shotgun (WGS) entry which is preliminary data.</text>
</comment>
<proteinExistence type="inferred from homology"/>
<feature type="signal peptide" evidence="2">
    <location>
        <begin position="1"/>
        <end position="29"/>
    </location>
</feature>
<dbReference type="PROSITE" id="PS50983">
    <property type="entry name" value="FE_B12_PBP"/>
    <property type="match status" value="1"/>
</dbReference>
<dbReference type="Pfam" id="PF01497">
    <property type="entry name" value="Peripla_BP_2"/>
    <property type="match status" value="1"/>
</dbReference>
<accession>A0ABN2SWZ8</accession>
<evidence type="ECO:0000256" key="1">
    <source>
        <dbReference type="ARBA" id="ARBA00008814"/>
    </source>
</evidence>
<dbReference type="SUPFAM" id="SSF53807">
    <property type="entry name" value="Helical backbone' metal receptor"/>
    <property type="match status" value="1"/>
</dbReference>
<dbReference type="Proteomes" id="UP001501116">
    <property type="component" value="Unassembled WGS sequence"/>
</dbReference>
<dbReference type="EMBL" id="BAAANN010000076">
    <property type="protein sequence ID" value="GAA1993999.1"/>
    <property type="molecule type" value="Genomic_DNA"/>
</dbReference>
<feature type="domain" description="Fe/B12 periplasmic-binding" evidence="3">
    <location>
        <begin position="61"/>
        <end position="315"/>
    </location>
</feature>
<feature type="chain" id="PRO_5045743594" evidence="2">
    <location>
        <begin position="30"/>
        <end position="315"/>
    </location>
</feature>
<dbReference type="InterPro" id="IPR002491">
    <property type="entry name" value="ABC_transptr_periplasmic_BD"/>
</dbReference>
<dbReference type="PANTHER" id="PTHR30535">
    <property type="entry name" value="VITAMIN B12-BINDING PROTEIN"/>
    <property type="match status" value="1"/>
</dbReference>
<keyword evidence="2" id="KW-0732">Signal</keyword>
<dbReference type="Gene3D" id="3.40.50.1980">
    <property type="entry name" value="Nitrogenase molybdenum iron protein domain"/>
    <property type="match status" value="2"/>
</dbReference>
<evidence type="ECO:0000313" key="4">
    <source>
        <dbReference type="EMBL" id="GAA1993999.1"/>
    </source>
</evidence>
<name>A0ABN2SWZ8_9PSEU</name>
<protein>
    <submittedName>
        <fullName evidence="4">ABC transporter substrate-binding protein</fullName>
    </submittedName>
</protein>
<sequence>MIMSRRTAPLLLLLAALLGASVLSGCATRDDDAPPEVGTGFPLEVTPPGGAPLKFDREPQRIVSLSPTATETLFAVGAGRQVVAVDSQSNFPEGAPHSRLSALTPDPAAIGGYAPDLVIVSADAGGKLTTALDKLGAKTLVLSDAKTLDDAFAQFSLLGKVTGHPSEGEDLAKRTRGDIDKIVADTPKPATPLTYYHELDQTFYSLTSATFIGGVYSRFGLVNIADGGDPHAAGGYPQLSAERILKADPKLIFLSDTKCCGQNAQSVGARPGWNTLSAVKSGTVVALDDDVASRWGPRITDLVRAVAAAVTKAGK</sequence>
<gene>
    <name evidence="4" type="ORF">GCM10009754_86730</name>
</gene>
<reference evidence="4 5" key="1">
    <citation type="journal article" date="2019" name="Int. J. Syst. Evol. Microbiol.">
        <title>The Global Catalogue of Microorganisms (GCM) 10K type strain sequencing project: providing services to taxonomists for standard genome sequencing and annotation.</title>
        <authorList>
            <consortium name="The Broad Institute Genomics Platform"/>
            <consortium name="The Broad Institute Genome Sequencing Center for Infectious Disease"/>
            <person name="Wu L."/>
            <person name="Ma J."/>
        </authorList>
    </citation>
    <scope>NUCLEOTIDE SEQUENCE [LARGE SCALE GENOMIC DNA]</scope>
    <source>
        <strain evidence="4 5">JCM 14545</strain>
    </source>
</reference>
<dbReference type="PROSITE" id="PS51257">
    <property type="entry name" value="PROKAR_LIPOPROTEIN"/>
    <property type="match status" value="1"/>
</dbReference>
<dbReference type="CDD" id="cd01143">
    <property type="entry name" value="YvrC"/>
    <property type="match status" value="1"/>
</dbReference>
<dbReference type="PANTHER" id="PTHR30535:SF34">
    <property type="entry name" value="MOLYBDATE-BINDING PROTEIN MOLA"/>
    <property type="match status" value="1"/>
</dbReference>
<keyword evidence="5" id="KW-1185">Reference proteome</keyword>
<evidence type="ECO:0000256" key="2">
    <source>
        <dbReference type="SAM" id="SignalP"/>
    </source>
</evidence>